<dbReference type="PATRIC" id="fig|1254439.12.peg.249"/>
<dbReference type="HOGENOM" id="CLU_3230320_0_0_11"/>
<evidence type="ECO:0000313" key="1">
    <source>
        <dbReference type="EMBL" id="AGH40517.1"/>
    </source>
</evidence>
<evidence type="ECO:0000313" key="2">
    <source>
        <dbReference type="Proteomes" id="UP000011835"/>
    </source>
</evidence>
<gene>
    <name evidence="1" type="ORF">D805_0250</name>
</gene>
<protein>
    <submittedName>
        <fullName evidence="1">Uncharacterized protein</fullName>
    </submittedName>
</protein>
<reference evidence="1 2" key="1">
    <citation type="journal article" date="2013" name="Genome Announc.">
        <title>Complete Genome Sequence of the Probiotic Bifidobacterium thermophilum Strain RBL67.</title>
        <authorList>
            <person name="Jans C."/>
            <person name="Lacroix C."/>
            <person name="Follador R."/>
            <person name="Stevens M.J."/>
        </authorList>
    </citation>
    <scope>NUCLEOTIDE SEQUENCE [LARGE SCALE GENOMIC DNA]</scope>
    <source>
        <strain evidence="1 2">RBL67</strain>
    </source>
</reference>
<proteinExistence type="predicted"/>
<accession>M4RPQ7</accession>
<name>M4RPQ7_9BIFI</name>
<organism evidence="1 2">
    <name type="scientific">Bifidobacterium thermophilum RBL67</name>
    <dbReference type="NCBI Taxonomy" id="1254439"/>
    <lineage>
        <taxon>Bacteria</taxon>
        <taxon>Bacillati</taxon>
        <taxon>Actinomycetota</taxon>
        <taxon>Actinomycetes</taxon>
        <taxon>Bifidobacteriales</taxon>
        <taxon>Bifidobacteriaceae</taxon>
        <taxon>Bifidobacterium</taxon>
    </lineage>
</organism>
<dbReference type="Proteomes" id="UP000011835">
    <property type="component" value="Chromosome"/>
</dbReference>
<dbReference type="AlphaFoldDB" id="M4RPQ7"/>
<keyword evidence="2" id="KW-1185">Reference proteome</keyword>
<dbReference type="KEGG" id="btp:D805_0250"/>
<sequence>MQSMQPVQSGSIRFNRVIPASDAANLFVARPTDTREGLEIRQN</sequence>
<dbReference type="EMBL" id="CP004346">
    <property type="protein sequence ID" value="AGH40517.1"/>
    <property type="molecule type" value="Genomic_DNA"/>
</dbReference>